<name>A0A2A9CQ81_9ACTN</name>
<keyword evidence="1" id="KW-0255">Endonuclease</keyword>
<gene>
    <name evidence="1" type="ORF">ATK74_0830</name>
</gene>
<evidence type="ECO:0000313" key="2">
    <source>
        <dbReference type="Proteomes" id="UP000226079"/>
    </source>
</evidence>
<protein>
    <submittedName>
        <fullName evidence="1">Holliday junction resolvase RusA-like endonuclease</fullName>
    </submittedName>
</protein>
<dbReference type="Gene3D" id="3.30.1330.70">
    <property type="entry name" value="Holliday junction resolvase RusA"/>
    <property type="match status" value="1"/>
</dbReference>
<dbReference type="GO" id="GO:0006281">
    <property type="term" value="P:DNA repair"/>
    <property type="evidence" value="ECO:0007669"/>
    <property type="project" value="InterPro"/>
</dbReference>
<dbReference type="InterPro" id="IPR036614">
    <property type="entry name" value="RusA-like_sf"/>
</dbReference>
<comment type="caution">
    <text evidence="1">The sequence shown here is derived from an EMBL/GenBank/DDBJ whole genome shotgun (WGS) entry which is preliminary data.</text>
</comment>
<organism evidence="1 2">
    <name type="scientific">Propionicimonas paludicola</name>
    <dbReference type="NCBI Taxonomy" id="185243"/>
    <lineage>
        <taxon>Bacteria</taxon>
        <taxon>Bacillati</taxon>
        <taxon>Actinomycetota</taxon>
        <taxon>Actinomycetes</taxon>
        <taxon>Propionibacteriales</taxon>
        <taxon>Nocardioidaceae</taxon>
        <taxon>Propionicimonas</taxon>
    </lineage>
</organism>
<reference evidence="1 2" key="1">
    <citation type="submission" date="2017-10" db="EMBL/GenBank/DDBJ databases">
        <title>Sequencing the genomes of 1000 actinobacteria strains.</title>
        <authorList>
            <person name="Klenk H.-P."/>
        </authorList>
    </citation>
    <scope>NUCLEOTIDE SEQUENCE [LARGE SCALE GENOMIC DNA]</scope>
    <source>
        <strain evidence="1 2">DSM 15597</strain>
    </source>
</reference>
<dbReference type="GO" id="GO:0000287">
    <property type="term" value="F:magnesium ion binding"/>
    <property type="evidence" value="ECO:0007669"/>
    <property type="project" value="InterPro"/>
</dbReference>
<dbReference type="Proteomes" id="UP000226079">
    <property type="component" value="Unassembled WGS sequence"/>
</dbReference>
<keyword evidence="2" id="KW-1185">Reference proteome</keyword>
<dbReference type="GO" id="GO:0004519">
    <property type="term" value="F:endonuclease activity"/>
    <property type="evidence" value="ECO:0007669"/>
    <property type="project" value="UniProtKB-KW"/>
</dbReference>
<dbReference type="EMBL" id="PDJC01000001">
    <property type="protein sequence ID" value="PFG16296.1"/>
    <property type="molecule type" value="Genomic_DNA"/>
</dbReference>
<proteinExistence type="predicted"/>
<dbReference type="Pfam" id="PF05866">
    <property type="entry name" value="RusA"/>
    <property type="match status" value="1"/>
</dbReference>
<keyword evidence="1" id="KW-0378">Hydrolase</keyword>
<dbReference type="OrthoDB" id="3732467at2"/>
<evidence type="ECO:0000313" key="1">
    <source>
        <dbReference type="EMBL" id="PFG16296.1"/>
    </source>
</evidence>
<dbReference type="AlphaFoldDB" id="A0A2A9CQ81"/>
<dbReference type="RefSeq" id="WP_098459851.1">
    <property type="nucleotide sequence ID" value="NZ_PDJC01000001.1"/>
</dbReference>
<sequence>MPAVRIEGTPATKGSLQCMGPRRCKACEAAVYHQLVEDDPTGAGKVWRHLLEKAGRQLRDSIGRTYTEAVQVDATFALARPPAAAKRRWPHVRPDVDKLDRMVLDSLQSAGVIQNDALVCELTSRKVFAGTLAMLPKPGVLITIAPMVDPDAPTLFPPTAGAAHA</sequence>
<dbReference type="SUPFAM" id="SSF103084">
    <property type="entry name" value="Holliday junction resolvase RusA"/>
    <property type="match status" value="1"/>
</dbReference>
<keyword evidence="1" id="KW-0540">Nuclease</keyword>
<accession>A0A2A9CQ81</accession>
<dbReference type="GO" id="GO:0006310">
    <property type="term" value="P:DNA recombination"/>
    <property type="evidence" value="ECO:0007669"/>
    <property type="project" value="InterPro"/>
</dbReference>
<dbReference type="InterPro" id="IPR008822">
    <property type="entry name" value="Endonuclease_RusA-like"/>
</dbReference>